<dbReference type="AlphaFoldDB" id="A0A198GFV1"/>
<dbReference type="STRING" id="1354337.M983_0564"/>
<sequence>MKLKSILPLCAIATSLILLAGCSSPQKIETVDGRTIISQSKPEIDNDTGLVSYKDAETGKVEQINRDQVRTITELKD</sequence>
<dbReference type="Gene3D" id="2.30.30.100">
    <property type="match status" value="1"/>
</dbReference>
<evidence type="ECO:0000256" key="1">
    <source>
        <dbReference type="ARBA" id="ARBA00022475"/>
    </source>
</evidence>
<dbReference type="PROSITE" id="PS51257">
    <property type="entry name" value="PROKAR_LIPOPROTEIN"/>
    <property type="match status" value="1"/>
</dbReference>
<comment type="caution">
    <text evidence="8">The sequence shown here is derived from an EMBL/GenBank/DDBJ whole genome shotgun (WGS) entry which is preliminary data.</text>
</comment>
<feature type="chain" id="PRO_5008279002" evidence="6">
    <location>
        <begin position="21"/>
        <end position="77"/>
    </location>
</feature>
<keyword evidence="1" id="KW-1003">Cell membrane</keyword>
<feature type="signal peptide" evidence="6">
    <location>
        <begin position="1"/>
        <end position="20"/>
    </location>
</feature>
<keyword evidence="3" id="KW-0472">Membrane</keyword>
<evidence type="ECO:0000256" key="4">
    <source>
        <dbReference type="ARBA" id="ARBA00023139"/>
    </source>
</evidence>
<evidence type="ECO:0000256" key="5">
    <source>
        <dbReference type="ARBA" id="ARBA00023288"/>
    </source>
</evidence>
<evidence type="ECO:0000256" key="6">
    <source>
        <dbReference type="SAM" id="SignalP"/>
    </source>
</evidence>
<dbReference type="EMBL" id="LXEN01000025">
    <property type="protein sequence ID" value="OAT35780.1"/>
    <property type="molecule type" value="Genomic_DNA"/>
</dbReference>
<keyword evidence="2 6" id="KW-0732">Signal</keyword>
<reference evidence="8 9" key="1">
    <citation type="submission" date="2016-04" db="EMBL/GenBank/DDBJ databases">
        <title>ATOL: Assembling a taxonomically balanced genome-scale reconstruction of the evolutionary history of the Enterobacteriaceae.</title>
        <authorList>
            <person name="Plunkett G.III."/>
            <person name="Neeno-Eckwall E.C."/>
            <person name="Glasner J.D."/>
            <person name="Perna N.T."/>
        </authorList>
    </citation>
    <scope>NUCLEOTIDE SEQUENCE [LARGE SCALE GENOMIC DNA]</scope>
    <source>
        <strain evidence="8 9">ATCC 19692</strain>
    </source>
</reference>
<evidence type="ECO:0000256" key="3">
    <source>
        <dbReference type="ARBA" id="ARBA00023136"/>
    </source>
</evidence>
<dbReference type="PANTHER" id="PTHR37011:SF2">
    <property type="entry name" value="LIPOPROTEIN"/>
    <property type="match status" value="1"/>
</dbReference>
<dbReference type="OrthoDB" id="6520455at2"/>
<keyword evidence="4" id="KW-0564">Palmitate</keyword>
<dbReference type="InterPro" id="IPR047807">
    <property type="entry name" value="YgdI/YgdR-like_SH3-like"/>
</dbReference>
<feature type="domain" description="Lipoprotein YgdI/YgdR-like SH3-like" evidence="7">
    <location>
        <begin position="28"/>
        <end position="74"/>
    </location>
</feature>
<protein>
    <submittedName>
        <fullName evidence="8">Putative outer membrane lipoprotein</fullName>
    </submittedName>
</protein>
<gene>
    <name evidence="8" type="ORF">M983_0564</name>
</gene>
<keyword evidence="5 8" id="KW-0449">Lipoprotein</keyword>
<evidence type="ECO:0000313" key="8">
    <source>
        <dbReference type="EMBL" id="OAT35780.1"/>
    </source>
</evidence>
<dbReference type="PANTHER" id="PTHR37011">
    <property type="entry name" value="POT FAMILY PEPTIDE TRANSPORT PROTEIN-RELATED"/>
    <property type="match status" value="1"/>
</dbReference>
<dbReference type="Proteomes" id="UP000094023">
    <property type="component" value="Unassembled WGS sequence"/>
</dbReference>
<name>A0A198GFV1_9GAMM</name>
<proteinExistence type="predicted"/>
<dbReference type="Pfam" id="PF06004">
    <property type="entry name" value="DUF903"/>
    <property type="match status" value="1"/>
</dbReference>
<dbReference type="RefSeq" id="WP_066746694.1">
    <property type="nucleotide sequence ID" value="NZ_LXEN01000025.1"/>
</dbReference>
<dbReference type="InterPro" id="IPR010305">
    <property type="entry name" value="YgdI/YgdR-like"/>
</dbReference>
<evidence type="ECO:0000313" key="9">
    <source>
        <dbReference type="Proteomes" id="UP000094023"/>
    </source>
</evidence>
<accession>A0A198GFV1</accession>
<keyword evidence="9" id="KW-1185">Reference proteome</keyword>
<dbReference type="SUPFAM" id="SSF50182">
    <property type="entry name" value="Sm-like ribonucleoproteins"/>
    <property type="match status" value="1"/>
</dbReference>
<evidence type="ECO:0000256" key="2">
    <source>
        <dbReference type="ARBA" id="ARBA00022729"/>
    </source>
</evidence>
<evidence type="ECO:0000259" key="7">
    <source>
        <dbReference type="Pfam" id="PF06004"/>
    </source>
</evidence>
<dbReference type="NCBIfam" id="NF033216">
    <property type="entry name" value="lipo_YgdI_YgdR"/>
    <property type="match status" value="1"/>
</dbReference>
<dbReference type="InterPro" id="IPR010920">
    <property type="entry name" value="LSM_dom_sf"/>
</dbReference>
<organism evidence="8 9">
    <name type="scientific">Proteus myxofaciens ATCC 19692</name>
    <dbReference type="NCBI Taxonomy" id="1354337"/>
    <lineage>
        <taxon>Bacteria</taxon>
        <taxon>Pseudomonadati</taxon>
        <taxon>Pseudomonadota</taxon>
        <taxon>Gammaproteobacteria</taxon>
        <taxon>Enterobacterales</taxon>
        <taxon>Morganellaceae</taxon>
        <taxon>Proteus</taxon>
    </lineage>
</organism>